<dbReference type="EMBL" id="FUEG01000008">
    <property type="protein sequence ID" value="SJL07236.1"/>
    <property type="molecule type" value="Genomic_DNA"/>
</dbReference>
<evidence type="ECO:0000259" key="5">
    <source>
        <dbReference type="Pfam" id="PF22936"/>
    </source>
</evidence>
<feature type="region of interest" description="Disordered" evidence="3">
    <location>
        <begin position="612"/>
        <end position="696"/>
    </location>
</feature>
<feature type="domain" description="Retroviral polymerase SH3-like" evidence="6">
    <location>
        <begin position="554"/>
        <end position="608"/>
    </location>
</feature>
<dbReference type="InterPro" id="IPR054722">
    <property type="entry name" value="PolX-like_BBD"/>
</dbReference>
<dbReference type="InterPro" id="IPR036397">
    <property type="entry name" value="RNaseH_sf"/>
</dbReference>
<evidence type="ECO:0000259" key="6">
    <source>
        <dbReference type="Pfam" id="PF25597"/>
    </source>
</evidence>
<protein>
    <submittedName>
        <fullName evidence="7">Uncharacterized protein</fullName>
    </submittedName>
</protein>
<dbReference type="AlphaFoldDB" id="A0A284RER2"/>
<evidence type="ECO:0000313" key="8">
    <source>
        <dbReference type="Proteomes" id="UP000219338"/>
    </source>
</evidence>
<keyword evidence="1" id="KW-0645">Protease</keyword>
<dbReference type="PANTHER" id="PTHR11439:SF517">
    <property type="entry name" value="CYSTEINE-RICH RLK (RECEPTOR-LIKE PROTEIN KINASE) 8"/>
    <property type="match status" value="1"/>
</dbReference>
<dbReference type="SUPFAM" id="SSF56672">
    <property type="entry name" value="DNA/RNA polymerases"/>
    <property type="match status" value="1"/>
</dbReference>
<dbReference type="OMA" id="AMESECK"/>
<dbReference type="GO" id="GO:0003676">
    <property type="term" value="F:nucleic acid binding"/>
    <property type="evidence" value="ECO:0007669"/>
    <property type="project" value="InterPro"/>
</dbReference>
<dbReference type="InterPro" id="IPR013103">
    <property type="entry name" value="RVT_2"/>
</dbReference>
<evidence type="ECO:0000256" key="1">
    <source>
        <dbReference type="ARBA" id="ARBA00022750"/>
    </source>
</evidence>
<feature type="compositionally biased region" description="Polar residues" evidence="3">
    <location>
        <begin position="632"/>
        <end position="646"/>
    </location>
</feature>
<dbReference type="Pfam" id="PF22936">
    <property type="entry name" value="Pol_BBD"/>
    <property type="match status" value="1"/>
</dbReference>
<evidence type="ECO:0000256" key="2">
    <source>
        <dbReference type="SAM" id="Coils"/>
    </source>
</evidence>
<dbReference type="SUPFAM" id="SSF53098">
    <property type="entry name" value="Ribonuclease H-like"/>
    <property type="match status" value="1"/>
</dbReference>
<keyword evidence="1" id="KW-0064">Aspartyl protease</keyword>
<dbReference type="GO" id="GO:0004190">
    <property type="term" value="F:aspartic-type endopeptidase activity"/>
    <property type="evidence" value="ECO:0007669"/>
    <property type="project" value="UniProtKB-KW"/>
</dbReference>
<dbReference type="Pfam" id="PF14223">
    <property type="entry name" value="Retrotran_gag_2"/>
    <property type="match status" value="1"/>
</dbReference>
<organism evidence="7 8">
    <name type="scientific">Armillaria ostoyae</name>
    <name type="common">Armillaria root rot fungus</name>
    <dbReference type="NCBI Taxonomy" id="47428"/>
    <lineage>
        <taxon>Eukaryota</taxon>
        <taxon>Fungi</taxon>
        <taxon>Dikarya</taxon>
        <taxon>Basidiomycota</taxon>
        <taxon>Agaricomycotina</taxon>
        <taxon>Agaricomycetes</taxon>
        <taxon>Agaricomycetidae</taxon>
        <taxon>Agaricales</taxon>
        <taxon>Marasmiineae</taxon>
        <taxon>Physalacriaceae</taxon>
        <taxon>Armillaria</taxon>
    </lineage>
</organism>
<dbReference type="OrthoDB" id="3251181at2759"/>
<dbReference type="InterPro" id="IPR057670">
    <property type="entry name" value="SH3_retrovirus"/>
</dbReference>
<reference evidence="8" key="1">
    <citation type="journal article" date="2017" name="Nat. Ecol. Evol.">
        <title>Genome expansion and lineage-specific genetic innovations in the forest pathogenic fungi Armillaria.</title>
        <authorList>
            <person name="Sipos G."/>
            <person name="Prasanna A.N."/>
            <person name="Walter M.C."/>
            <person name="O'Connor E."/>
            <person name="Balint B."/>
            <person name="Krizsan K."/>
            <person name="Kiss B."/>
            <person name="Hess J."/>
            <person name="Varga T."/>
            <person name="Slot J."/>
            <person name="Riley R."/>
            <person name="Boka B."/>
            <person name="Rigling D."/>
            <person name="Barry K."/>
            <person name="Lee J."/>
            <person name="Mihaltcheva S."/>
            <person name="LaButti K."/>
            <person name="Lipzen A."/>
            <person name="Waldron R."/>
            <person name="Moloney N.M."/>
            <person name="Sperisen C."/>
            <person name="Kredics L."/>
            <person name="Vagvoelgyi C."/>
            <person name="Patrignani A."/>
            <person name="Fitzpatrick D."/>
            <person name="Nagy I."/>
            <person name="Doyle S."/>
            <person name="Anderson J.B."/>
            <person name="Grigoriev I.V."/>
            <person name="Gueldener U."/>
            <person name="Muensterkoetter M."/>
            <person name="Nagy L.G."/>
        </authorList>
    </citation>
    <scope>NUCLEOTIDE SEQUENCE [LARGE SCALE GENOMIC DNA]</scope>
    <source>
        <strain evidence="8">C18/9</strain>
    </source>
</reference>
<dbReference type="STRING" id="47428.A0A284RER2"/>
<dbReference type="Pfam" id="PF07727">
    <property type="entry name" value="RVT_2"/>
    <property type="match status" value="1"/>
</dbReference>
<dbReference type="PANTHER" id="PTHR11439">
    <property type="entry name" value="GAG-POL-RELATED RETROTRANSPOSON"/>
    <property type="match status" value="1"/>
</dbReference>
<keyword evidence="1" id="KW-0378">Hydrolase</keyword>
<dbReference type="Gene3D" id="3.30.420.10">
    <property type="entry name" value="Ribonuclease H-like superfamily/Ribonuclease H"/>
    <property type="match status" value="1"/>
</dbReference>
<dbReference type="InterPro" id="IPR012337">
    <property type="entry name" value="RNaseH-like_sf"/>
</dbReference>
<feature type="domain" description="Reverse transcriptase Ty1/copia-type" evidence="4">
    <location>
        <begin position="763"/>
        <end position="946"/>
    </location>
</feature>
<evidence type="ECO:0000313" key="7">
    <source>
        <dbReference type="EMBL" id="SJL07236.1"/>
    </source>
</evidence>
<dbReference type="InterPro" id="IPR043502">
    <property type="entry name" value="DNA/RNA_pol_sf"/>
</dbReference>
<sequence length="1245" mass="140132">MSTTTAIKLVSTTKLEDDGSNWVVFKEKTTVKFLDKVEHKGKFYQSTDTVFSHPLSDDDLEKLEDKLEEYEQKEAKMRCIIYESISNSTFNEIKGEATAALVWKKLIAVMTGKGDLVREHLLTQLSNMSCPDEGNMREHLDNQYIQQIHWKTPHTVVADDNDDSNVALMCMSDYKAKGDAHVARGEEVTAIADCGASKTYSPKHWRFKNYTNIDPKPIKAANGEVFYAVGKGDLQMPLPMGEDQKPTITRFQNAYHAPKMAYTLISLSHVSHAGFPIHIEPSDHTMYIHTPQPDAKVIAKIPETGGLYIISTPGTRQTTGAKPDVTMVAGKLKVNITELHNICAHRSHATLRCMYIDGHIEEIELDLDSKLEFCETCMKAKAKRKLFPKQGQYKYVENTGNKVVGDLMGPMSVISLGGARYACTYHDLHTHESKSEYLSKKSGTFGSYKHYEIWIKVQHGVKHLKAKGTEWHLTVHDSPQSNGIAECSNGYLMDTTRAFLISSGLPKYLWAEAHQHAEWVYNCTPTKAIPSGKTPFEMATGRKPNISGLRPWGCHCWVRVKAPEKLGEHAVEACFVGIDTEAKGWRIYWPGKQRVSIEHDVYFNKEDLTPEPFVVKGEDEDIDSPQAPKPSMTPQLTENQPDKPQNPTETHPECPECPLTDIESDPTPQPSRPKRSAAPKLGQLAQPDLRKCPTTAGIAVTVPKDESDDDDDEEPLGLSLVDYAMIADIEPVTMKEALSGPDEGEWHESMLGEIRQCEKKKAWKVMKREDVPMNANIVDMRFIYRVKWNETGEPEKAKLCFIAKGFTQVQGVDYFDTYALVVHLPTLHILLSMAASHDAVIDQADIKNAYLHANIAEEIYIKFLNRYEEFFEIPEHLKGQDVCAKLLKCLYGTKQAGQGWYQTLKSTMISLGFTVSNVDEAVFYQIKSATKYTIVAVAMDDFTIIADCQEEPIHWLLGMHITRDWEKHTISIGQPAYIDQIAKQFGIEDMAPFVTPMEANLDLNLESPSVSMEPVTPCEKALYHELLGSLMYVTVGSRPEISYSVSALSQYVEEPCSMHLKAGFRVLCYLKGTCDQRLIIGGPDINPKGYHNAAYANQPRQKSISRFMLFMGQGAVMWTSRKQPIVTVSTSELEYVGLTPASKNMIWLYKILSELSTFIVNPSIYPTEPTILYSDSQNALSIAKDSVFHKRMKHIGVHYHFIQQTIEQGHIKLQYCPTDDMIADVLTKLLAHPKFKKFMKVLGIV</sequence>
<proteinExistence type="predicted"/>
<gene>
    <name evidence="7" type="ORF">ARMOST_10579</name>
</gene>
<keyword evidence="8" id="KW-1185">Reference proteome</keyword>
<feature type="domain" description="Retrovirus-related Pol polyprotein from transposon TNT 1-94-like beta-barrel" evidence="5">
    <location>
        <begin position="191"/>
        <end position="275"/>
    </location>
</feature>
<dbReference type="Proteomes" id="UP000219338">
    <property type="component" value="Unassembled WGS sequence"/>
</dbReference>
<evidence type="ECO:0000259" key="4">
    <source>
        <dbReference type="Pfam" id="PF07727"/>
    </source>
</evidence>
<name>A0A284RER2_ARMOS</name>
<dbReference type="Pfam" id="PF25597">
    <property type="entry name" value="SH3_retrovirus"/>
    <property type="match status" value="1"/>
</dbReference>
<evidence type="ECO:0000256" key="3">
    <source>
        <dbReference type="SAM" id="MobiDB-lite"/>
    </source>
</evidence>
<accession>A0A284RER2</accession>
<dbReference type="CDD" id="cd09272">
    <property type="entry name" value="RNase_HI_RT_Ty1"/>
    <property type="match status" value="1"/>
</dbReference>
<feature type="coiled-coil region" evidence="2">
    <location>
        <begin position="53"/>
        <end position="80"/>
    </location>
</feature>
<keyword evidence="2" id="KW-0175">Coiled coil</keyword>